<dbReference type="EMBL" id="DVNB01000083">
    <property type="protein sequence ID" value="HIU57715.1"/>
    <property type="molecule type" value="Genomic_DNA"/>
</dbReference>
<dbReference type="SUPFAM" id="SSF57783">
    <property type="entry name" value="Zinc beta-ribbon"/>
    <property type="match status" value="1"/>
</dbReference>
<dbReference type="Pfam" id="PF13240">
    <property type="entry name" value="Zn_Ribbon_1"/>
    <property type="match status" value="1"/>
</dbReference>
<name>A0A9D1MCA2_9FIRM</name>
<feature type="region of interest" description="Disordered" evidence="5">
    <location>
        <begin position="29"/>
        <end position="48"/>
    </location>
</feature>
<reference evidence="8" key="1">
    <citation type="submission" date="2020-10" db="EMBL/GenBank/DDBJ databases">
        <authorList>
            <person name="Gilroy R."/>
        </authorList>
    </citation>
    <scope>NUCLEOTIDE SEQUENCE</scope>
    <source>
        <strain evidence="8">USAMLcec3-3695</strain>
    </source>
</reference>
<keyword evidence="4 6" id="KW-0472">Membrane</keyword>
<proteinExistence type="predicted"/>
<dbReference type="AlphaFoldDB" id="A0A9D1MCA2"/>
<keyword evidence="2 6" id="KW-0812">Transmembrane</keyword>
<gene>
    <name evidence="8" type="ORF">IAA61_07910</name>
</gene>
<evidence type="ECO:0000313" key="9">
    <source>
        <dbReference type="Proteomes" id="UP000824109"/>
    </source>
</evidence>
<reference evidence="8" key="2">
    <citation type="journal article" date="2021" name="PeerJ">
        <title>Extensive microbial diversity within the chicken gut microbiome revealed by metagenomics and culture.</title>
        <authorList>
            <person name="Gilroy R."/>
            <person name="Ravi A."/>
            <person name="Getino M."/>
            <person name="Pursley I."/>
            <person name="Horton D.L."/>
            <person name="Alikhan N.F."/>
            <person name="Baker D."/>
            <person name="Gharbi K."/>
            <person name="Hall N."/>
            <person name="Watson M."/>
            <person name="Adriaenssens E.M."/>
            <person name="Foster-Nyarko E."/>
            <person name="Jarju S."/>
            <person name="Secka A."/>
            <person name="Antonio M."/>
            <person name="Oren A."/>
            <person name="Chaudhuri R.R."/>
            <person name="La Ragione R."/>
            <person name="Hildebrand F."/>
            <person name="Pallen M.J."/>
        </authorList>
    </citation>
    <scope>NUCLEOTIDE SEQUENCE</scope>
    <source>
        <strain evidence="8">USAMLcec3-3695</strain>
    </source>
</reference>
<protein>
    <submittedName>
        <fullName evidence="8">Zinc-ribbon domain-containing protein</fullName>
    </submittedName>
</protein>
<feature type="transmembrane region" description="Helical" evidence="6">
    <location>
        <begin position="119"/>
        <end position="148"/>
    </location>
</feature>
<dbReference type="Proteomes" id="UP000824109">
    <property type="component" value="Unassembled WGS sequence"/>
</dbReference>
<accession>A0A9D1MCA2</accession>
<keyword evidence="3 6" id="KW-1133">Transmembrane helix</keyword>
<dbReference type="Pfam" id="PF09685">
    <property type="entry name" value="MamF_MmsF"/>
    <property type="match status" value="1"/>
</dbReference>
<evidence type="ECO:0000256" key="2">
    <source>
        <dbReference type="ARBA" id="ARBA00022692"/>
    </source>
</evidence>
<evidence type="ECO:0000256" key="3">
    <source>
        <dbReference type="ARBA" id="ARBA00022989"/>
    </source>
</evidence>
<feature type="transmembrane region" description="Helical" evidence="6">
    <location>
        <begin position="78"/>
        <end position="98"/>
    </location>
</feature>
<evidence type="ECO:0000256" key="1">
    <source>
        <dbReference type="ARBA" id="ARBA00004141"/>
    </source>
</evidence>
<feature type="compositionally biased region" description="Low complexity" evidence="5">
    <location>
        <begin position="30"/>
        <end position="48"/>
    </location>
</feature>
<dbReference type="InterPro" id="IPR019109">
    <property type="entry name" value="MamF_MmsF"/>
</dbReference>
<evidence type="ECO:0000256" key="6">
    <source>
        <dbReference type="SAM" id="Phobius"/>
    </source>
</evidence>
<evidence type="ECO:0000259" key="7">
    <source>
        <dbReference type="Pfam" id="PF13240"/>
    </source>
</evidence>
<feature type="domain" description="Zinc-ribbon" evidence="7">
    <location>
        <begin position="4"/>
        <end position="25"/>
    </location>
</feature>
<evidence type="ECO:0000313" key="8">
    <source>
        <dbReference type="EMBL" id="HIU57715.1"/>
    </source>
</evidence>
<comment type="caution">
    <text evidence="8">The sequence shown here is derived from an EMBL/GenBank/DDBJ whole genome shotgun (WGS) entry which is preliminary data.</text>
</comment>
<evidence type="ECO:0000256" key="5">
    <source>
        <dbReference type="SAM" id="MobiDB-lite"/>
    </source>
</evidence>
<dbReference type="InterPro" id="IPR026870">
    <property type="entry name" value="Zinc_ribbon_dom"/>
</dbReference>
<organism evidence="8 9">
    <name type="scientific">Candidatus Ornithomonoglobus merdipullorum</name>
    <dbReference type="NCBI Taxonomy" id="2840895"/>
    <lineage>
        <taxon>Bacteria</taxon>
        <taxon>Bacillati</taxon>
        <taxon>Bacillota</taxon>
        <taxon>Clostridia</taxon>
        <taxon>Candidatus Ornithomonoglobus</taxon>
    </lineage>
</organism>
<comment type="subcellular location">
    <subcellularLocation>
        <location evidence="1">Membrane</location>
        <topology evidence="1">Multi-pass membrane protein</topology>
    </subcellularLocation>
</comment>
<evidence type="ECO:0000256" key="4">
    <source>
        <dbReference type="ARBA" id="ARBA00023136"/>
    </source>
</evidence>
<sequence length="174" mass="19436">MKTCPNCGAQMQDDSLFCTACGTRLEQQEQEQNQQEQQQQQSYRQQPPYQQPMGGYAYTPPYDHTAEFDAKDISDNKVLAMLCYLTGTIGIIIALLGSNRSAYAAFHVRQALKFTVLNILLAIIGSVLLVTFIVPIACVICMVILWVVKIICFFYVCGGKAKEPPIVRSLGFLR</sequence>